<name>K0AW15_GOTA9</name>
<dbReference type="SUPFAM" id="SSF51206">
    <property type="entry name" value="cAMP-binding domain-like"/>
    <property type="match status" value="1"/>
</dbReference>
<dbReference type="CDD" id="cd00038">
    <property type="entry name" value="CAP_ED"/>
    <property type="match status" value="1"/>
</dbReference>
<dbReference type="Gene3D" id="2.60.120.10">
    <property type="entry name" value="Jelly Rolls"/>
    <property type="match status" value="1"/>
</dbReference>
<evidence type="ECO:0000256" key="1">
    <source>
        <dbReference type="ARBA" id="ARBA00023015"/>
    </source>
</evidence>
<protein>
    <submittedName>
        <fullName evidence="5">Cyclic nucleotide-binding protein</fullName>
    </submittedName>
</protein>
<feature type="domain" description="HTH crp-type" evidence="4">
    <location>
        <begin position="147"/>
        <end position="215"/>
    </location>
</feature>
<dbReference type="InterPro" id="IPR014710">
    <property type="entry name" value="RmlC-like_jellyroll"/>
</dbReference>
<evidence type="ECO:0000259" key="4">
    <source>
        <dbReference type="PROSITE" id="PS51063"/>
    </source>
</evidence>
<proteinExistence type="predicted"/>
<dbReference type="EMBL" id="CP003326">
    <property type="protein sequence ID" value="AFS77434.1"/>
    <property type="molecule type" value="Genomic_DNA"/>
</dbReference>
<dbReference type="HOGENOM" id="CLU_075053_4_1_9"/>
<dbReference type="Proteomes" id="UP000006094">
    <property type="component" value="Chromosome"/>
</dbReference>
<evidence type="ECO:0000313" key="6">
    <source>
        <dbReference type="Proteomes" id="UP000006094"/>
    </source>
</evidence>
<dbReference type="GO" id="GO:0005829">
    <property type="term" value="C:cytosol"/>
    <property type="evidence" value="ECO:0007669"/>
    <property type="project" value="TreeGrafter"/>
</dbReference>
<dbReference type="OrthoDB" id="3176638at2"/>
<evidence type="ECO:0000256" key="2">
    <source>
        <dbReference type="ARBA" id="ARBA00023125"/>
    </source>
</evidence>
<dbReference type="GO" id="GO:0003700">
    <property type="term" value="F:DNA-binding transcription factor activity"/>
    <property type="evidence" value="ECO:0007669"/>
    <property type="project" value="TreeGrafter"/>
</dbReference>
<dbReference type="RefSeq" id="WP_014966571.1">
    <property type="nucleotide sequence ID" value="NC_018664.1"/>
</dbReference>
<sequence length="224" mass="25632">MLNILKECSLFKGQALSHIEHLLGSINYRVEHFKENEIVFSYEKIADTIGIILSGSIDVQKIFPCGKVVTVTTRTAPDLIANASMFSKIEYYPSNISACSPSDILLIHKNELLKLFLIDKRIMINFLESVSNRILELNKKIEILSLNSIKEKIAFFLINECEKNNSNKITLSFSKKSWSEHMNVSRSSLSRELRDLSDKGILTFDKRTIIIKDLEELNLILYES</sequence>
<dbReference type="Pfam" id="PF13545">
    <property type="entry name" value="HTH_Crp_2"/>
    <property type="match status" value="1"/>
</dbReference>
<dbReference type="GO" id="GO:0003677">
    <property type="term" value="F:DNA binding"/>
    <property type="evidence" value="ECO:0007669"/>
    <property type="project" value="UniProtKB-KW"/>
</dbReference>
<dbReference type="AlphaFoldDB" id="K0AW15"/>
<dbReference type="PANTHER" id="PTHR24567:SF58">
    <property type="entry name" value="CYCLIC AMP-BINDING REGULATORY PROTEIN"/>
    <property type="match status" value="1"/>
</dbReference>
<evidence type="ECO:0000256" key="3">
    <source>
        <dbReference type="ARBA" id="ARBA00023163"/>
    </source>
</evidence>
<dbReference type="InterPro" id="IPR000595">
    <property type="entry name" value="cNMP-bd_dom"/>
</dbReference>
<dbReference type="eggNOG" id="COG0664">
    <property type="taxonomic scope" value="Bacteria"/>
</dbReference>
<dbReference type="InterPro" id="IPR012318">
    <property type="entry name" value="HTH_CRP"/>
</dbReference>
<dbReference type="InterPro" id="IPR036390">
    <property type="entry name" value="WH_DNA-bd_sf"/>
</dbReference>
<accession>K0AW15</accession>
<dbReference type="KEGG" id="cad:Curi_c03590"/>
<keyword evidence="6" id="KW-1185">Reference proteome</keyword>
<dbReference type="SUPFAM" id="SSF46785">
    <property type="entry name" value="Winged helix' DNA-binding domain"/>
    <property type="match status" value="1"/>
</dbReference>
<dbReference type="InterPro" id="IPR018490">
    <property type="entry name" value="cNMP-bd_dom_sf"/>
</dbReference>
<dbReference type="PANTHER" id="PTHR24567">
    <property type="entry name" value="CRP FAMILY TRANSCRIPTIONAL REGULATORY PROTEIN"/>
    <property type="match status" value="1"/>
</dbReference>
<evidence type="ECO:0000313" key="5">
    <source>
        <dbReference type="EMBL" id="AFS77434.1"/>
    </source>
</evidence>
<dbReference type="STRING" id="1128398.Curi_c03590"/>
<keyword evidence="3" id="KW-0804">Transcription</keyword>
<gene>
    <name evidence="5" type="ordered locus">Curi_c03590</name>
</gene>
<reference evidence="5 6" key="1">
    <citation type="journal article" date="2012" name="PLoS ONE">
        <title>The purine-utilizing bacterium Clostridium acidurici 9a: a genome-guided metabolic reconsideration.</title>
        <authorList>
            <person name="Hartwich K."/>
            <person name="Poehlein A."/>
            <person name="Daniel R."/>
        </authorList>
    </citation>
    <scope>NUCLEOTIDE SEQUENCE [LARGE SCALE GENOMIC DNA]</scope>
    <source>
        <strain evidence="6">ATCC 7906 / DSM 604 / BCRC 14475 / CIP 104303 / KCTC 5404 / NCIMB 10678 / 9a</strain>
    </source>
</reference>
<keyword evidence="1" id="KW-0805">Transcription regulation</keyword>
<dbReference type="InterPro" id="IPR050397">
    <property type="entry name" value="Env_Response_Regulators"/>
</dbReference>
<organism evidence="5 6">
    <name type="scientific">Gottschalkia acidurici (strain ATCC 7906 / DSM 604 / BCRC 14475 / CIP 104303 / KCTC 5404 / NCIMB 10678 / 9a)</name>
    <name type="common">Clostridium acidurici</name>
    <dbReference type="NCBI Taxonomy" id="1128398"/>
    <lineage>
        <taxon>Bacteria</taxon>
        <taxon>Bacillati</taxon>
        <taxon>Bacillota</taxon>
        <taxon>Tissierellia</taxon>
        <taxon>Tissierellales</taxon>
        <taxon>Gottschalkiaceae</taxon>
        <taxon>Gottschalkia</taxon>
    </lineage>
</organism>
<dbReference type="Pfam" id="PF00027">
    <property type="entry name" value="cNMP_binding"/>
    <property type="match status" value="1"/>
</dbReference>
<dbReference type="PROSITE" id="PS51063">
    <property type="entry name" value="HTH_CRP_2"/>
    <property type="match status" value="1"/>
</dbReference>
<keyword evidence="2" id="KW-0238">DNA-binding</keyword>